<accession>A0A841NFJ5</accession>
<evidence type="ECO:0000313" key="1">
    <source>
        <dbReference type="EMBL" id="MBB6370812.1"/>
    </source>
</evidence>
<proteinExistence type="predicted"/>
<dbReference type="RefSeq" id="WP_184158189.1">
    <property type="nucleotide sequence ID" value="NZ_JACHLC010000001.1"/>
</dbReference>
<name>A0A841NFJ5_9FLAO</name>
<reference evidence="1 2" key="1">
    <citation type="submission" date="2020-08" db="EMBL/GenBank/DDBJ databases">
        <title>Functional genomics of gut bacteria from endangered species of beetles.</title>
        <authorList>
            <person name="Carlos-Shanley C."/>
        </authorList>
    </citation>
    <scope>NUCLEOTIDE SEQUENCE [LARGE SCALE GENOMIC DNA]</scope>
    <source>
        <strain evidence="1 2">S00136</strain>
    </source>
</reference>
<dbReference type="AlphaFoldDB" id="A0A841NFJ5"/>
<protein>
    <submittedName>
        <fullName evidence="1">Uncharacterized protein</fullName>
    </submittedName>
</protein>
<keyword evidence="2" id="KW-1185">Reference proteome</keyword>
<comment type="caution">
    <text evidence="1">The sequence shown here is derived from an EMBL/GenBank/DDBJ whole genome shotgun (WGS) entry which is preliminary data.</text>
</comment>
<sequence>MTQFQEPYYLVDFNSSICNFDIFINDMPAFTHHVGGAVASHMPINHFMLEPGSQKIRINVLPLKGEDSLRPDGFITIKVFSYDASTENYENTVEAFKYERLDFSENKLPVINLTNDFKADVNYRIAGWKVSDSFSADTANTHDIEKYFRFIHGLFKEKDIESIHTEMKDRFDEIDTSMYLGAVDNRLELSKLFGELSGGKFILDDFPASTEVKFFGDGKVCTLADSEGRPIIHYTNKETNEEFSLPLFIHKRAGKYNIIR</sequence>
<dbReference type="EMBL" id="JACHLC010000001">
    <property type="protein sequence ID" value="MBB6370812.1"/>
    <property type="molecule type" value="Genomic_DNA"/>
</dbReference>
<dbReference type="Proteomes" id="UP000589738">
    <property type="component" value="Unassembled WGS sequence"/>
</dbReference>
<evidence type="ECO:0000313" key="2">
    <source>
        <dbReference type="Proteomes" id="UP000589738"/>
    </source>
</evidence>
<organism evidence="1 2">
    <name type="scientific">Chryseobacterium shigense</name>
    <dbReference type="NCBI Taxonomy" id="297244"/>
    <lineage>
        <taxon>Bacteria</taxon>
        <taxon>Pseudomonadati</taxon>
        <taxon>Bacteroidota</taxon>
        <taxon>Flavobacteriia</taxon>
        <taxon>Flavobacteriales</taxon>
        <taxon>Weeksellaceae</taxon>
        <taxon>Chryseobacterium group</taxon>
        <taxon>Chryseobacterium</taxon>
    </lineage>
</organism>
<gene>
    <name evidence="1" type="ORF">HNP36_001865</name>
</gene>